<evidence type="ECO:0000313" key="2">
    <source>
        <dbReference type="Proteomes" id="UP000798046"/>
    </source>
</evidence>
<dbReference type="EMBL" id="VZRA01000004">
    <property type="protein sequence ID" value="KAB0668934.1"/>
    <property type="molecule type" value="Genomic_DNA"/>
</dbReference>
<reference evidence="1 2" key="1">
    <citation type="journal article" date="2020" name="Microorganisms">
        <title>Description of Three Novel Members in the Family Geobacteraceae, Oryzomonas japonicum gen. nov., sp. nov., Oryzomonas sagensis sp. nov., and Oryzomonas ruber sp. nov.</title>
        <authorList>
            <person name="Xu Z."/>
            <person name="Masuda Y."/>
            <person name="Hayakawa C."/>
            <person name="Ushijima N."/>
            <person name="Kawano K."/>
            <person name="Shiratori Y."/>
            <person name="Senoo K."/>
            <person name="Itoh H."/>
        </authorList>
    </citation>
    <scope>NUCLEOTIDE SEQUENCE [LARGE SCALE GENOMIC DNA]</scope>
    <source>
        <strain evidence="1 2">Red100</strain>
    </source>
</reference>
<comment type="caution">
    <text evidence="1">The sequence shown here is derived from an EMBL/GenBank/DDBJ whole genome shotgun (WGS) entry which is preliminary data.</text>
</comment>
<protein>
    <submittedName>
        <fullName evidence="1">Uncharacterized protein</fullName>
    </submittedName>
</protein>
<sequence>MGYSFKQINIRIIPHKHQRYDTYGDYYINDDGTLVVLVSEFADPDVAIRIAIHEVLEAWRCKKRGLDFKEIDNFDMAHPASDDPGLLKCAPYHLEHMQSDQVERLLCHQDGVKWEDHYNAEPLPK</sequence>
<organism evidence="1 2">
    <name type="scientific">Oryzomonas sagensis</name>
    <dbReference type="NCBI Taxonomy" id="2603857"/>
    <lineage>
        <taxon>Bacteria</taxon>
        <taxon>Pseudomonadati</taxon>
        <taxon>Thermodesulfobacteriota</taxon>
        <taxon>Desulfuromonadia</taxon>
        <taxon>Geobacterales</taxon>
        <taxon>Geobacteraceae</taxon>
        <taxon>Oryzomonas</taxon>
    </lineage>
</organism>
<accession>A0ABQ6TKZ3</accession>
<dbReference type="Proteomes" id="UP000798046">
    <property type="component" value="Unassembled WGS sequence"/>
</dbReference>
<name>A0ABQ6TKZ3_9BACT</name>
<gene>
    <name evidence="1" type="ORF">F6V30_13940</name>
</gene>
<proteinExistence type="predicted"/>
<evidence type="ECO:0000313" key="1">
    <source>
        <dbReference type="EMBL" id="KAB0668934.1"/>
    </source>
</evidence>
<dbReference type="RefSeq" id="WP_151157570.1">
    <property type="nucleotide sequence ID" value="NZ_VZRA01000004.1"/>
</dbReference>
<keyword evidence="2" id="KW-1185">Reference proteome</keyword>